<keyword evidence="1" id="KW-1133">Transmembrane helix</keyword>
<protein>
    <submittedName>
        <fullName evidence="2">(apollo) hypothetical protein</fullName>
    </submittedName>
</protein>
<dbReference type="AlphaFoldDB" id="A0A8S3XDF5"/>
<dbReference type="OrthoDB" id="7477768at2759"/>
<dbReference type="Proteomes" id="UP000691718">
    <property type="component" value="Unassembled WGS sequence"/>
</dbReference>
<keyword evidence="1" id="KW-0472">Membrane</keyword>
<keyword evidence="3" id="KW-1185">Reference proteome</keyword>
<organism evidence="2 3">
    <name type="scientific">Parnassius apollo</name>
    <name type="common">Apollo butterfly</name>
    <name type="synonym">Papilio apollo</name>
    <dbReference type="NCBI Taxonomy" id="110799"/>
    <lineage>
        <taxon>Eukaryota</taxon>
        <taxon>Metazoa</taxon>
        <taxon>Ecdysozoa</taxon>
        <taxon>Arthropoda</taxon>
        <taxon>Hexapoda</taxon>
        <taxon>Insecta</taxon>
        <taxon>Pterygota</taxon>
        <taxon>Neoptera</taxon>
        <taxon>Endopterygota</taxon>
        <taxon>Lepidoptera</taxon>
        <taxon>Glossata</taxon>
        <taxon>Ditrysia</taxon>
        <taxon>Papilionoidea</taxon>
        <taxon>Papilionidae</taxon>
        <taxon>Parnassiinae</taxon>
        <taxon>Parnassini</taxon>
        <taxon>Parnassius</taxon>
        <taxon>Parnassius</taxon>
    </lineage>
</organism>
<evidence type="ECO:0000313" key="2">
    <source>
        <dbReference type="EMBL" id="CAG5018255.1"/>
    </source>
</evidence>
<gene>
    <name evidence="2" type="ORF">PAPOLLO_LOCUS16842</name>
</gene>
<evidence type="ECO:0000313" key="3">
    <source>
        <dbReference type="Proteomes" id="UP000691718"/>
    </source>
</evidence>
<comment type="caution">
    <text evidence="2">The sequence shown here is derived from an EMBL/GenBank/DDBJ whole genome shotgun (WGS) entry which is preliminary data.</text>
</comment>
<sequence>MKQEKLAMAVHKYIHLKDASEYCRRHVLPSVFLGRHVLDTNSHVLHFSRLDLPYSCSISVRAESGSNIILVIKSVSGKSLMNSCTKNHHQLLVYEIGETFGGYWAALPDSVMRQEVNNFTELYTLKATKPTTTTMDYSSENENDDTFEPLTEKVKLTENTNSATNGDYIRVEVPLVNVSGKFSIDEFQPQNIDEIFDINNDLTPREGVIYDTSILPIVQFSISAPKGSLHNEITTEDMKFILGYRSGIYTPDSRTKIVTGSMVNHESWENIVQAAPVMAILLNKTLPEDNTESADNTFRKELNSTVKVGTEYLRKKRYIQPLEINNARPRVFTPTRPYNSSNKSVDNLVDMQDIAHLVEMKNDEMDGHVALRYMRNYVGPVLFNICDYKELQTRRVYLFNTSRIVIAISNFTLEKMTLIMTPARTLRDKEKSCPEAHLECQISGARVCIDSLSACDGIPNCGSYDIYDEDRLMCGEPSGLQHNVYLAACTFLALLLTLLYTVHYWLKRCVPRVSEAFFIYTDRSENILNLETIMRSPNDDEDDSKIIYGGHFFEDDELDIDNDDKFNQNFFKKVWKLCLGICLKNQPKKDEDEETSAVRPPPKRISSFAELELSKIGPKRAFDVYVQTENSSEHAFINKIKIQNMECKELFHTDENEKLKKDKNAIKRKHTDELNILKFMKESRSDSIQSDPVNEGSKLLNSFNKNLQLEHDDEKELLSTIYEPQSSGSRKINSAKVITRSDVNSEKKPTVQKHLRFDEAATTIPSVNTDEEILDGDEKYRKPHVVLGTEKLRYSGTMNKLEQQGFSSGREFMRFWSGNKVKKSKKKKNVTTH</sequence>
<feature type="transmembrane region" description="Helical" evidence="1">
    <location>
        <begin position="484"/>
        <end position="506"/>
    </location>
</feature>
<evidence type="ECO:0000256" key="1">
    <source>
        <dbReference type="SAM" id="Phobius"/>
    </source>
</evidence>
<dbReference type="EMBL" id="CAJQZP010001125">
    <property type="protein sequence ID" value="CAG5018255.1"/>
    <property type="molecule type" value="Genomic_DNA"/>
</dbReference>
<proteinExistence type="predicted"/>
<keyword evidence="1" id="KW-0812">Transmembrane</keyword>
<reference evidence="2" key="1">
    <citation type="submission" date="2021-04" db="EMBL/GenBank/DDBJ databases">
        <authorList>
            <person name="Tunstrom K."/>
        </authorList>
    </citation>
    <scope>NUCLEOTIDE SEQUENCE</scope>
</reference>
<name>A0A8S3XDF5_PARAO</name>
<accession>A0A8S3XDF5</accession>